<name>A0A5E8GSK7_ROSAD</name>
<dbReference type="PANTHER" id="PTHR30349:SF41">
    <property type="entry name" value="INTEGRASE_RECOMBINASE PROTEIN MJ0367-RELATED"/>
    <property type="match status" value="1"/>
</dbReference>
<organism evidence="6 7">
    <name type="scientific">Roseibium alexandrii (strain DSM 17067 / NCIMB 14079 / DFL-11)</name>
    <name type="common">Labrenzia alexandrii</name>
    <dbReference type="NCBI Taxonomy" id="244592"/>
    <lineage>
        <taxon>Bacteria</taxon>
        <taxon>Pseudomonadati</taxon>
        <taxon>Pseudomonadota</taxon>
        <taxon>Alphaproteobacteria</taxon>
        <taxon>Hyphomicrobiales</taxon>
        <taxon>Stappiaceae</taxon>
        <taxon>Roseibium</taxon>
    </lineage>
</organism>
<dbReference type="PANTHER" id="PTHR30349">
    <property type="entry name" value="PHAGE INTEGRASE-RELATED"/>
    <property type="match status" value="1"/>
</dbReference>
<keyword evidence="3" id="KW-0238">DNA-binding</keyword>
<reference evidence="6 7" key="1">
    <citation type="submission" date="2008-01" db="EMBL/GenBank/DDBJ databases">
        <authorList>
            <person name="Wagner-Dobler I."/>
            <person name="Ferriera S."/>
            <person name="Johnson J."/>
            <person name="Kravitz S."/>
            <person name="Beeson K."/>
            <person name="Sutton G."/>
            <person name="Rogers Y.-H."/>
            <person name="Friedman R."/>
            <person name="Frazier M."/>
            <person name="Venter J.C."/>
        </authorList>
    </citation>
    <scope>NUCLEOTIDE SEQUENCE [LARGE SCALE GENOMIC DNA]</scope>
    <source>
        <strain evidence="7">DSM 17067 / NCIMB 14079 / DFL-11</strain>
    </source>
</reference>
<dbReference type="GO" id="GO:0003677">
    <property type="term" value="F:DNA binding"/>
    <property type="evidence" value="ECO:0007669"/>
    <property type="project" value="UniProtKB-KW"/>
</dbReference>
<dbReference type="EMBL" id="ACCU02000003">
    <property type="protein sequence ID" value="EEE42865.1"/>
    <property type="molecule type" value="Genomic_DNA"/>
</dbReference>
<dbReference type="PROSITE" id="PS51898">
    <property type="entry name" value="TYR_RECOMBINASE"/>
    <property type="match status" value="1"/>
</dbReference>
<evidence type="ECO:0000313" key="6">
    <source>
        <dbReference type="EMBL" id="EEE42865.1"/>
    </source>
</evidence>
<dbReference type="InterPro" id="IPR010998">
    <property type="entry name" value="Integrase_recombinase_N"/>
</dbReference>
<proteinExistence type="inferred from homology"/>
<dbReference type="GO" id="GO:0015074">
    <property type="term" value="P:DNA integration"/>
    <property type="evidence" value="ECO:0007669"/>
    <property type="project" value="UniProtKB-KW"/>
</dbReference>
<sequence>MADVFKKDGSPYWYYDIPASIAGKRMRASTKRKNKREAQQVADEIERQMLDRKQLGHREEITLEKAVSFFLKRHQHVSDFKNVRWRLHKTLGWITPRHSEEPHKGLDPKMLVSDLRKGHFAELQSWRLAAGNSKRTINGELAAFRKLLNYLEETEEFVMPPQPVKFKLLKVKNRAKPLNETELNSLLKELDPRGYNGPMSEKATISKRDNYDFVVILADTGMRYSELSKLPWSMVDRENWSFIDVYRPKVDNDGRIVCTKRVQDILKRRWHERQGSLYVFADSTGQGPRKYAPKGIIKAFERAGINTPEKVAIFGNRSIHSLRDTFATRVRRKGMGLDGIQKLLGHSDSAMSAKYADIDTFDVSKRAVSLLDD</sequence>
<dbReference type="Pfam" id="PF00589">
    <property type="entry name" value="Phage_integrase"/>
    <property type="match status" value="1"/>
</dbReference>
<evidence type="ECO:0000259" key="5">
    <source>
        <dbReference type="PROSITE" id="PS51898"/>
    </source>
</evidence>
<evidence type="ECO:0000256" key="4">
    <source>
        <dbReference type="ARBA" id="ARBA00023172"/>
    </source>
</evidence>
<dbReference type="Proteomes" id="UP000004703">
    <property type="component" value="Chromosome"/>
</dbReference>
<comment type="caution">
    <text evidence="6">The sequence shown here is derived from an EMBL/GenBank/DDBJ whole genome shotgun (WGS) entry which is preliminary data.</text>
</comment>
<dbReference type="InterPro" id="IPR011010">
    <property type="entry name" value="DNA_brk_join_enz"/>
</dbReference>
<protein>
    <submittedName>
        <fullName evidence="6">Site-specific recombinase XerD</fullName>
    </submittedName>
</protein>
<reference evidence="6 7" key="2">
    <citation type="submission" date="2013-04" db="EMBL/GenBank/DDBJ databases">
        <authorList>
            <person name="Fiebig A."/>
            <person name="Pradella S."/>
            <person name="Wagner-Doebler I."/>
        </authorList>
    </citation>
    <scope>NUCLEOTIDE SEQUENCE [LARGE SCALE GENOMIC DNA]</scope>
    <source>
        <strain evidence="7">DSM 17067 / NCIMB 14079 / DFL-11</strain>
    </source>
</reference>
<dbReference type="InterPro" id="IPR050090">
    <property type="entry name" value="Tyrosine_recombinase_XerCD"/>
</dbReference>
<evidence type="ECO:0000256" key="2">
    <source>
        <dbReference type="ARBA" id="ARBA00022908"/>
    </source>
</evidence>
<dbReference type="GO" id="GO:0006310">
    <property type="term" value="P:DNA recombination"/>
    <property type="evidence" value="ECO:0007669"/>
    <property type="project" value="UniProtKB-KW"/>
</dbReference>
<evidence type="ECO:0000256" key="3">
    <source>
        <dbReference type="ARBA" id="ARBA00023125"/>
    </source>
</evidence>
<dbReference type="InterPro" id="IPR002104">
    <property type="entry name" value="Integrase_catalytic"/>
</dbReference>
<keyword evidence="2" id="KW-0229">DNA integration</keyword>
<dbReference type="AlphaFoldDB" id="A0A5E8GSK7"/>
<dbReference type="InterPro" id="IPR013762">
    <property type="entry name" value="Integrase-like_cat_sf"/>
</dbReference>
<gene>
    <name evidence="6" type="ORF">SADFL11_PLAS37</name>
</gene>
<evidence type="ECO:0000256" key="1">
    <source>
        <dbReference type="ARBA" id="ARBA00008857"/>
    </source>
</evidence>
<keyword evidence="4" id="KW-0233">DNA recombination</keyword>
<comment type="similarity">
    <text evidence="1">Belongs to the 'phage' integrase family.</text>
</comment>
<evidence type="ECO:0000313" key="7">
    <source>
        <dbReference type="Proteomes" id="UP000004703"/>
    </source>
</evidence>
<dbReference type="SUPFAM" id="SSF56349">
    <property type="entry name" value="DNA breaking-rejoining enzymes"/>
    <property type="match status" value="1"/>
</dbReference>
<dbReference type="Gene3D" id="1.10.443.10">
    <property type="entry name" value="Intergrase catalytic core"/>
    <property type="match status" value="1"/>
</dbReference>
<feature type="domain" description="Tyr recombinase" evidence="5">
    <location>
        <begin position="173"/>
        <end position="369"/>
    </location>
</feature>
<accession>A0A5E8GSK7</accession>
<dbReference type="Gene3D" id="1.10.150.130">
    <property type="match status" value="1"/>
</dbReference>